<protein>
    <submittedName>
        <fullName evidence="1">Uncharacterized protein</fullName>
    </submittedName>
</protein>
<reference evidence="1" key="1">
    <citation type="journal article" date="2019" name="Sci. Rep.">
        <title>Draft genome of Tanacetum cinerariifolium, the natural source of mosquito coil.</title>
        <authorList>
            <person name="Yamashiro T."/>
            <person name="Shiraishi A."/>
            <person name="Satake H."/>
            <person name="Nakayama K."/>
        </authorList>
    </citation>
    <scope>NUCLEOTIDE SEQUENCE</scope>
</reference>
<organism evidence="1">
    <name type="scientific">Tanacetum cinerariifolium</name>
    <name type="common">Dalmatian daisy</name>
    <name type="synonym">Chrysanthemum cinerariifolium</name>
    <dbReference type="NCBI Taxonomy" id="118510"/>
    <lineage>
        <taxon>Eukaryota</taxon>
        <taxon>Viridiplantae</taxon>
        <taxon>Streptophyta</taxon>
        <taxon>Embryophyta</taxon>
        <taxon>Tracheophyta</taxon>
        <taxon>Spermatophyta</taxon>
        <taxon>Magnoliopsida</taxon>
        <taxon>eudicotyledons</taxon>
        <taxon>Gunneridae</taxon>
        <taxon>Pentapetalae</taxon>
        <taxon>asterids</taxon>
        <taxon>campanulids</taxon>
        <taxon>Asterales</taxon>
        <taxon>Asteraceae</taxon>
        <taxon>Asteroideae</taxon>
        <taxon>Anthemideae</taxon>
        <taxon>Anthemidinae</taxon>
        <taxon>Tanacetum</taxon>
    </lineage>
</organism>
<comment type="caution">
    <text evidence="1">The sequence shown here is derived from an EMBL/GenBank/DDBJ whole genome shotgun (WGS) entry which is preliminary data.</text>
</comment>
<gene>
    <name evidence="1" type="ORF">Tci_861733</name>
</gene>
<dbReference type="EMBL" id="BKCJ011122612">
    <property type="protein sequence ID" value="GFC89763.1"/>
    <property type="molecule type" value="Genomic_DNA"/>
</dbReference>
<name>A0A699RVS6_TANCI</name>
<dbReference type="AlphaFoldDB" id="A0A699RVS6"/>
<feature type="non-terminal residue" evidence="1">
    <location>
        <position position="71"/>
    </location>
</feature>
<accession>A0A699RVS6</accession>
<sequence length="71" mass="8428">MTALEMVNIRVSYKVDVRSRENSEFYSRNHDAQKYRAAVRAEIEVLRRERLVYEQDSIQTCEALARSKAYN</sequence>
<proteinExistence type="predicted"/>
<evidence type="ECO:0000313" key="1">
    <source>
        <dbReference type="EMBL" id="GFC89763.1"/>
    </source>
</evidence>